<evidence type="ECO:0000313" key="1">
    <source>
        <dbReference type="EMBL" id="KAK6742460.1"/>
    </source>
</evidence>
<proteinExistence type="predicted"/>
<evidence type="ECO:0008006" key="3">
    <source>
        <dbReference type="Google" id="ProtNLM"/>
    </source>
</evidence>
<evidence type="ECO:0000313" key="2">
    <source>
        <dbReference type="Proteomes" id="UP001303046"/>
    </source>
</evidence>
<keyword evidence="2" id="KW-1185">Reference proteome</keyword>
<dbReference type="Proteomes" id="UP001303046">
    <property type="component" value="Unassembled WGS sequence"/>
</dbReference>
<organism evidence="1 2">
    <name type="scientific">Necator americanus</name>
    <name type="common">Human hookworm</name>
    <dbReference type="NCBI Taxonomy" id="51031"/>
    <lineage>
        <taxon>Eukaryota</taxon>
        <taxon>Metazoa</taxon>
        <taxon>Ecdysozoa</taxon>
        <taxon>Nematoda</taxon>
        <taxon>Chromadorea</taxon>
        <taxon>Rhabditida</taxon>
        <taxon>Rhabditina</taxon>
        <taxon>Rhabditomorpha</taxon>
        <taxon>Strongyloidea</taxon>
        <taxon>Ancylostomatidae</taxon>
        <taxon>Bunostominae</taxon>
        <taxon>Necator</taxon>
    </lineage>
</organism>
<sequence>MRSGGLAGHSPATEDFDTAFKSVRPEILLNSLRADGIPNASWMYSTIQSGDGARQVIFGSTNAKLQEAVVDFVSKQSAACMTLQDFALVNVSKQISAKPLTGVTDNQIEDRIMQEFTFLGVMLKRTAAAREIISKDALRLPRRSTP</sequence>
<comment type="caution">
    <text evidence="1">The sequence shown here is derived from an EMBL/GenBank/DDBJ whole genome shotgun (WGS) entry which is preliminary data.</text>
</comment>
<protein>
    <recommendedName>
        <fullName evidence="3">Reverse transcriptase domain-containing protein</fullName>
    </recommendedName>
</protein>
<name>A0ABR1CWD7_NECAM</name>
<dbReference type="EMBL" id="JAVFWL010000003">
    <property type="protein sequence ID" value="KAK6742460.1"/>
    <property type="molecule type" value="Genomic_DNA"/>
</dbReference>
<accession>A0ABR1CWD7</accession>
<gene>
    <name evidence="1" type="primary">Necator_chrIII.g10760</name>
    <name evidence="1" type="ORF">RB195_009995</name>
</gene>
<reference evidence="1 2" key="1">
    <citation type="submission" date="2023-08" db="EMBL/GenBank/DDBJ databases">
        <title>A Necator americanus chromosomal reference genome.</title>
        <authorList>
            <person name="Ilik V."/>
            <person name="Petrzelkova K.J."/>
            <person name="Pardy F."/>
            <person name="Fuh T."/>
            <person name="Niatou-Singa F.S."/>
            <person name="Gouil Q."/>
            <person name="Baker L."/>
            <person name="Ritchie M.E."/>
            <person name="Jex A.R."/>
            <person name="Gazzola D."/>
            <person name="Li H."/>
            <person name="Toshio Fujiwara R."/>
            <person name="Zhan B."/>
            <person name="Aroian R.V."/>
            <person name="Pafco B."/>
            <person name="Schwarz E.M."/>
        </authorList>
    </citation>
    <scope>NUCLEOTIDE SEQUENCE [LARGE SCALE GENOMIC DNA]</scope>
    <source>
        <strain evidence="1 2">Aroian</strain>
        <tissue evidence="1">Whole animal</tissue>
    </source>
</reference>